<protein>
    <submittedName>
        <fullName evidence="2">Uncharacterized protein</fullName>
    </submittedName>
</protein>
<evidence type="ECO:0000256" key="1">
    <source>
        <dbReference type="SAM" id="MobiDB-lite"/>
    </source>
</evidence>
<dbReference type="PANTHER" id="PTHR12277">
    <property type="entry name" value="ALPHA/BETA HYDROLASE DOMAIN-CONTAINING PROTEIN"/>
    <property type="match status" value="1"/>
</dbReference>
<reference evidence="2 3" key="1">
    <citation type="submission" date="2024-10" db="EMBL/GenBank/DDBJ databases">
        <title>Updated reference genomes for cyclostephanoid diatoms.</title>
        <authorList>
            <person name="Roberts W.R."/>
            <person name="Alverson A.J."/>
        </authorList>
    </citation>
    <scope>NUCLEOTIDE SEQUENCE [LARGE SCALE GENOMIC DNA]</scope>
    <source>
        <strain evidence="2 3">AJA276-08</strain>
    </source>
</reference>
<dbReference type="AlphaFoldDB" id="A0ABD3NQI5"/>
<keyword evidence="3" id="KW-1185">Reference proteome</keyword>
<feature type="compositionally biased region" description="Basic and acidic residues" evidence="1">
    <location>
        <begin position="398"/>
        <end position="409"/>
    </location>
</feature>
<dbReference type="SUPFAM" id="SSF53474">
    <property type="entry name" value="alpha/beta-Hydrolases"/>
    <property type="match status" value="1"/>
</dbReference>
<dbReference type="InterPro" id="IPR029058">
    <property type="entry name" value="AB_hydrolase_fold"/>
</dbReference>
<evidence type="ECO:0000313" key="3">
    <source>
        <dbReference type="Proteomes" id="UP001530315"/>
    </source>
</evidence>
<accession>A0ABD3NQI5</accession>
<gene>
    <name evidence="2" type="ORF">ACHAW5_001769</name>
</gene>
<organism evidence="2 3">
    <name type="scientific">Stephanodiscus triporus</name>
    <dbReference type="NCBI Taxonomy" id="2934178"/>
    <lineage>
        <taxon>Eukaryota</taxon>
        <taxon>Sar</taxon>
        <taxon>Stramenopiles</taxon>
        <taxon>Ochrophyta</taxon>
        <taxon>Bacillariophyta</taxon>
        <taxon>Coscinodiscophyceae</taxon>
        <taxon>Thalassiosirophycidae</taxon>
        <taxon>Stephanodiscales</taxon>
        <taxon>Stephanodiscaceae</taxon>
        <taxon>Stephanodiscus</taxon>
    </lineage>
</organism>
<feature type="compositionally biased region" description="Basic and acidic residues" evidence="1">
    <location>
        <begin position="272"/>
        <end position="281"/>
    </location>
</feature>
<sequence length="471" mass="49479">MGNTVISGILFQPPKPPNALTYVESADLTDVERHRNASIARTLIKNERNNITATYLWLYYSPRDDSGGWGGGVAAAAASSANDDDDDGLGVVGGGSSSCLSTDGTRFHLIPAIHITHNVPRDNDDNDDDVDVDGAPAAATSARHTLLYSHGNAEDLGLISSFLCDLARLLHVDVLCYDYSGYGVGIDPGYVRMFWGGGGGRVKVVVAGNGRRWAGGGGDGDEAASSAARIGDDDGPASSLEMEGGRARGRVVVAAGGVRNDYVDDDDDNDDDGRGYDDGGRRSRRHHRPSTTTGIPPPDALGGTLSSRQSWTPPSPSEYDCYANIHSAHSYLTCVANVPPERVILYGKSVGSGPTCWLAQRLCRSATTTNSDVDDDDDDANVGGMMCSVADNVCNLVDSREPREEDGGRRGRSSSSYGRSGAGGCDDATTAAPGGVVLHSPFLSVIRVVLDVGFTTIGDLFPNVDRVGDFT</sequence>
<feature type="region of interest" description="Disordered" evidence="1">
    <location>
        <begin position="260"/>
        <end position="316"/>
    </location>
</feature>
<feature type="region of interest" description="Disordered" evidence="1">
    <location>
        <begin position="398"/>
        <end position="424"/>
    </location>
</feature>
<dbReference type="Proteomes" id="UP001530315">
    <property type="component" value="Unassembled WGS sequence"/>
</dbReference>
<feature type="region of interest" description="Disordered" evidence="1">
    <location>
        <begin position="212"/>
        <end position="244"/>
    </location>
</feature>
<proteinExistence type="predicted"/>
<dbReference type="EMBL" id="JALLAZ020001216">
    <property type="protein sequence ID" value="KAL3778450.1"/>
    <property type="molecule type" value="Genomic_DNA"/>
</dbReference>
<dbReference type="PANTHER" id="PTHR12277:SF81">
    <property type="entry name" value="PROTEIN ABHD13"/>
    <property type="match status" value="1"/>
</dbReference>
<feature type="compositionally biased region" description="Low complexity" evidence="1">
    <location>
        <begin position="413"/>
        <end position="424"/>
    </location>
</feature>
<comment type="caution">
    <text evidence="2">The sequence shown here is derived from an EMBL/GenBank/DDBJ whole genome shotgun (WGS) entry which is preliminary data.</text>
</comment>
<name>A0ABD3NQI5_9STRA</name>
<evidence type="ECO:0000313" key="2">
    <source>
        <dbReference type="EMBL" id="KAL3778450.1"/>
    </source>
</evidence>